<keyword evidence="4" id="KW-1185">Reference proteome</keyword>
<feature type="domain" description="R3H-associated N-terminal" evidence="2">
    <location>
        <begin position="208"/>
        <end position="345"/>
    </location>
</feature>
<dbReference type="OrthoDB" id="10256743at2759"/>
<evidence type="ECO:0000256" key="1">
    <source>
        <dbReference type="SAM" id="MobiDB-lite"/>
    </source>
</evidence>
<evidence type="ECO:0000259" key="2">
    <source>
        <dbReference type="Pfam" id="PF13902"/>
    </source>
</evidence>
<dbReference type="AlphaFoldDB" id="A0A3N2Q891"/>
<dbReference type="GO" id="GO:0003676">
    <property type="term" value="F:nucleic acid binding"/>
    <property type="evidence" value="ECO:0007669"/>
    <property type="project" value="InterPro"/>
</dbReference>
<sequence length="541" mass="60062">MSMLNDHESAKKRVYCVESVRGHRLHHLPMPQAATQKLMPRTHCNSGLGGSPTCPPPQRPTPPFIPANRTTFNSIPRFSFSDHKPAYRDQHRRIMAIYSAVPPPPNLDPADGLTDVASPPSPPPQPSVVVLPQTPSYLQSSSRLADIEAWTLSALQSLRVSPIARGTGSPLTIPLDEAARLQHAQTTIPHRSVTIAIDAPPKDPIRRPPSCRDSQKTREALLKGHEGSRQRRRWENDGQTTPQPVFTNVHAVSTDRLIHVPNVQPPLPSDFAPHPTHPVQKVPYHLAAYWDREPKSGAAAPLRQRFDEKHQAQQARRKKQQLANGSATGLGAGMVPRDLRDYAKRSPAVRNWLQHLEEPVRGFAQRQRAAEALAADEETDIDGLDSEDEEIVFVGRKNQAAATATRAARGWKRATREVGGSGGAVESGVVFDDLGDDETAPFKRWLIHSLSTYYGLQSRSVTAGSPPRRVVYVGIKSTIPKRGRANPFRNDMPRPLWETMERHTPVPLPAYSGDERQQFVWHLAAASSHGILEYRLLWPMT</sequence>
<dbReference type="EMBL" id="ML119051">
    <property type="protein sequence ID" value="ROT43001.1"/>
    <property type="molecule type" value="Genomic_DNA"/>
</dbReference>
<dbReference type="Pfam" id="PF13902">
    <property type="entry name" value="R3H-assoc"/>
    <property type="match status" value="1"/>
</dbReference>
<name>A0A3N2Q891_SODAK</name>
<feature type="region of interest" description="Disordered" evidence="1">
    <location>
        <begin position="305"/>
        <end position="332"/>
    </location>
</feature>
<organism evidence="3 4">
    <name type="scientific">Sodiomyces alkalinus (strain CBS 110278 / VKM F-3762 / F11)</name>
    <name type="common">Alkaliphilic filamentous fungus</name>
    <dbReference type="NCBI Taxonomy" id="1314773"/>
    <lineage>
        <taxon>Eukaryota</taxon>
        <taxon>Fungi</taxon>
        <taxon>Dikarya</taxon>
        <taxon>Ascomycota</taxon>
        <taxon>Pezizomycotina</taxon>
        <taxon>Sordariomycetes</taxon>
        <taxon>Hypocreomycetidae</taxon>
        <taxon>Glomerellales</taxon>
        <taxon>Plectosphaerellaceae</taxon>
        <taxon>Sodiomyces</taxon>
    </lineage>
</organism>
<evidence type="ECO:0000313" key="3">
    <source>
        <dbReference type="EMBL" id="ROT43001.1"/>
    </source>
</evidence>
<dbReference type="InterPro" id="IPR036867">
    <property type="entry name" value="R3H_dom_sf"/>
</dbReference>
<dbReference type="CDD" id="cd02325">
    <property type="entry name" value="R3H"/>
    <property type="match status" value="1"/>
</dbReference>
<protein>
    <recommendedName>
        <fullName evidence="2">R3H-associated N-terminal domain-containing protein</fullName>
    </recommendedName>
</protein>
<reference evidence="3 4" key="1">
    <citation type="journal article" date="2018" name="Mol. Ecol.">
        <title>The obligate alkalophilic soda-lake fungus Sodiomyces alkalinus has shifted to a protein diet.</title>
        <authorList>
            <person name="Grum-Grzhimaylo A.A."/>
            <person name="Falkoski D.L."/>
            <person name="van den Heuvel J."/>
            <person name="Valero-Jimenez C.A."/>
            <person name="Min B."/>
            <person name="Choi I.G."/>
            <person name="Lipzen A."/>
            <person name="Daum C.G."/>
            <person name="Aanen D.K."/>
            <person name="Tsang A."/>
            <person name="Henrissat B."/>
            <person name="Bilanenko E.N."/>
            <person name="de Vries R.P."/>
            <person name="van Kan J.A.L."/>
            <person name="Grigoriev I.V."/>
            <person name="Debets A.J.M."/>
        </authorList>
    </citation>
    <scope>NUCLEOTIDE SEQUENCE [LARGE SCALE GENOMIC DNA]</scope>
    <source>
        <strain evidence="3 4">F11</strain>
    </source>
</reference>
<gene>
    <name evidence="3" type="ORF">SODALDRAFT_355190</name>
</gene>
<evidence type="ECO:0000313" key="4">
    <source>
        <dbReference type="Proteomes" id="UP000272025"/>
    </source>
</evidence>
<accession>A0A3N2Q891</accession>
<proteinExistence type="predicted"/>
<dbReference type="SUPFAM" id="SSF82708">
    <property type="entry name" value="R3H domain"/>
    <property type="match status" value="1"/>
</dbReference>
<feature type="compositionally biased region" description="Basic and acidic residues" evidence="1">
    <location>
        <begin position="213"/>
        <end position="236"/>
    </location>
</feature>
<dbReference type="InterPro" id="IPR025952">
    <property type="entry name" value="R3H-assoc_dom"/>
</dbReference>
<dbReference type="Proteomes" id="UP000272025">
    <property type="component" value="Unassembled WGS sequence"/>
</dbReference>
<feature type="region of interest" description="Disordered" evidence="1">
    <location>
        <begin position="184"/>
        <end position="245"/>
    </location>
</feature>
<dbReference type="GeneID" id="39582270"/>
<feature type="region of interest" description="Disordered" evidence="1">
    <location>
        <begin position="103"/>
        <end position="128"/>
    </location>
</feature>
<dbReference type="RefSeq" id="XP_028470807.1">
    <property type="nucleotide sequence ID" value="XM_028613792.1"/>
</dbReference>